<feature type="domain" description="Neurotransmitter-gated ion-channel ligand-binding" evidence="6">
    <location>
        <begin position="28"/>
        <end position="225"/>
    </location>
</feature>
<dbReference type="GO" id="GO:0004888">
    <property type="term" value="F:transmembrane signaling receptor activity"/>
    <property type="evidence" value="ECO:0007669"/>
    <property type="project" value="InterPro"/>
</dbReference>
<keyword evidence="5" id="KW-0732">Signal</keyword>
<dbReference type="Pfam" id="PF02932">
    <property type="entry name" value="Neur_chan_memb"/>
    <property type="match status" value="1"/>
</dbReference>
<feature type="domain" description="Neurotransmitter-gated ion-channel transmembrane" evidence="7">
    <location>
        <begin position="233"/>
        <end position="338"/>
    </location>
</feature>
<dbReference type="InterPro" id="IPR036719">
    <property type="entry name" value="Neuro-gated_channel_TM_sf"/>
</dbReference>
<dbReference type="SUPFAM" id="SSF90112">
    <property type="entry name" value="Neurotransmitter-gated ion-channel transmembrane pore"/>
    <property type="match status" value="1"/>
</dbReference>
<protein>
    <submittedName>
        <fullName evidence="8">Uncharacterized protein</fullName>
    </submittedName>
</protein>
<dbReference type="Proteomes" id="UP001186944">
    <property type="component" value="Unassembled WGS sequence"/>
</dbReference>
<keyword evidence="9" id="KW-1185">Reference proteome</keyword>
<dbReference type="EMBL" id="VSWD01000005">
    <property type="protein sequence ID" value="KAK3101715.1"/>
    <property type="molecule type" value="Genomic_DNA"/>
</dbReference>
<comment type="similarity">
    <text evidence="5">Belongs to the ligand-gated ion channel (TC 1.A.9) family.</text>
</comment>
<dbReference type="Gene3D" id="2.70.170.10">
    <property type="entry name" value="Neurotransmitter-gated ion-channel ligand-binding domain"/>
    <property type="match status" value="1"/>
</dbReference>
<feature type="signal peptide" evidence="5">
    <location>
        <begin position="1"/>
        <end position="21"/>
    </location>
</feature>
<evidence type="ECO:0000313" key="8">
    <source>
        <dbReference type="EMBL" id="KAK3101715.1"/>
    </source>
</evidence>
<gene>
    <name evidence="8" type="ORF">FSP39_005783</name>
</gene>
<reference evidence="8" key="1">
    <citation type="submission" date="2019-08" db="EMBL/GenBank/DDBJ databases">
        <title>The improved chromosome-level genome for the pearl oyster Pinctada fucata martensii using PacBio sequencing and Hi-C.</title>
        <authorList>
            <person name="Zheng Z."/>
        </authorList>
    </citation>
    <scope>NUCLEOTIDE SEQUENCE</scope>
    <source>
        <strain evidence="8">ZZ-2019</strain>
        <tissue evidence="8">Adductor muscle</tissue>
    </source>
</reference>
<dbReference type="GO" id="GO:0005230">
    <property type="term" value="F:extracellular ligand-gated monoatomic ion channel activity"/>
    <property type="evidence" value="ECO:0007669"/>
    <property type="project" value="InterPro"/>
</dbReference>
<name>A0AA89BYT6_PINIB</name>
<keyword evidence="5" id="KW-0407">Ion channel</keyword>
<dbReference type="CDD" id="cd19051">
    <property type="entry name" value="LGIC_TM_cation"/>
    <property type="match status" value="1"/>
</dbReference>
<dbReference type="PROSITE" id="PS00236">
    <property type="entry name" value="NEUROTR_ION_CHANNEL"/>
    <property type="match status" value="1"/>
</dbReference>
<dbReference type="Pfam" id="PF02931">
    <property type="entry name" value="Neur_chan_LBD"/>
    <property type="match status" value="1"/>
</dbReference>
<evidence type="ECO:0000259" key="7">
    <source>
        <dbReference type="Pfam" id="PF02932"/>
    </source>
</evidence>
<evidence type="ECO:0000256" key="2">
    <source>
        <dbReference type="ARBA" id="ARBA00022692"/>
    </source>
</evidence>
<sequence>MQLYISVLLFILVSNVCLSKSQNITVVKKLLDSIFLEYDRDLMPFYDRTIIPTYFVPLSIRELDEVSGTFTIIATISMRWEDPRIMWNPEKYNGTRDLKVKSSKIWYPDLYCINTADKLVALDESSFIAILHYSGSVDLPIGMILKSTCDVDMTYFPFDVQRCPIEITAWGLSPDIKLRVDSDAIIFNYFSESPRWDILSANATNIKKFEVDGIIRIEFTIRRKPGYFVLSNLIPIVLLMILNPLVFILPVESGERLSYAVTIFLSLAVFMTLVSDNMPKSANPISLLSFFLMAVMIFSTLQCIMVIVISSIYLKSALDKVPDWILYILRQKTCKRRTAAVEQDDSGMSDQEVHIQKTLDHTFTWKDLAMFFDRLSIIMSYCCYIVMFLAAVILYSSVH</sequence>
<comment type="subcellular location">
    <subcellularLocation>
        <location evidence="1">Membrane</location>
        <topology evidence="1">Multi-pass membrane protein</topology>
    </subcellularLocation>
</comment>
<evidence type="ECO:0000256" key="1">
    <source>
        <dbReference type="ARBA" id="ARBA00004141"/>
    </source>
</evidence>
<feature type="transmembrane region" description="Helical" evidence="5">
    <location>
        <begin position="375"/>
        <end position="398"/>
    </location>
</feature>
<accession>A0AA89BYT6</accession>
<dbReference type="GO" id="GO:0016020">
    <property type="term" value="C:membrane"/>
    <property type="evidence" value="ECO:0007669"/>
    <property type="project" value="UniProtKB-SubCell"/>
</dbReference>
<keyword evidence="5" id="KW-0813">Transport</keyword>
<proteinExistence type="inferred from homology"/>
<dbReference type="InterPro" id="IPR018000">
    <property type="entry name" value="Neurotransmitter_ion_chnl_CS"/>
</dbReference>
<keyword evidence="5" id="KW-0406">Ion transport</keyword>
<keyword evidence="3 5" id="KW-1133">Transmembrane helix</keyword>
<feature type="transmembrane region" description="Helical" evidence="5">
    <location>
        <begin position="227"/>
        <end position="250"/>
    </location>
</feature>
<dbReference type="PANTHER" id="PTHR18945">
    <property type="entry name" value="NEUROTRANSMITTER GATED ION CHANNEL"/>
    <property type="match status" value="1"/>
</dbReference>
<evidence type="ECO:0000256" key="4">
    <source>
        <dbReference type="ARBA" id="ARBA00023136"/>
    </source>
</evidence>
<dbReference type="CDD" id="cd18989">
    <property type="entry name" value="LGIC_ECD_cation"/>
    <property type="match status" value="1"/>
</dbReference>
<dbReference type="Gene3D" id="1.20.58.390">
    <property type="entry name" value="Neurotransmitter-gated ion-channel transmembrane domain"/>
    <property type="match status" value="1"/>
</dbReference>
<dbReference type="SUPFAM" id="SSF63712">
    <property type="entry name" value="Nicotinic receptor ligand binding domain-like"/>
    <property type="match status" value="1"/>
</dbReference>
<evidence type="ECO:0000256" key="5">
    <source>
        <dbReference type="RuleBase" id="RU000687"/>
    </source>
</evidence>
<dbReference type="FunFam" id="2.70.170.10:FF:000028">
    <property type="entry name" value="AcetylCholine Receptor"/>
    <property type="match status" value="1"/>
</dbReference>
<dbReference type="InterPro" id="IPR006201">
    <property type="entry name" value="Neur_channel"/>
</dbReference>
<evidence type="ECO:0000256" key="3">
    <source>
        <dbReference type="ARBA" id="ARBA00022989"/>
    </source>
</evidence>
<dbReference type="InterPro" id="IPR006202">
    <property type="entry name" value="Neur_chan_lig-bd"/>
</dbReference>
<dbReference type="InterPro" id="IPR038050">
    <property type="entry name" value="Neuro_actylchol_rec"/>
</dbReference>
<evidence type="ECO:0000313" key="9">
    <source>
        <dbReference type="Proteomes" id="UP001186944"/>
    </source>
</evidence>
<feature type="chain" id="PRO_5041517068" evidence="5">
    <location>
        <begin position="22"/>
        <end position="399"/>
    </location>
</feature>
<dbReference type="InterPro" id="IPR006029">
    <property type="entry name" value="Neurotrans-gated_channel_TM"/>
</dbReference>
<organism evidence="8 9">
    <name type="scientific">Pinctada imbricata</name>
    <name type="common">Atlantic pearl-oyster</name>
    <name type="synonym">Pinctada martensii</name>
    <dbReference type="NCBI Taxonomy" id="66713"/>
    <lineage>
        <taxon>Eukaryota</taxon>
        <taxon>Metazoa</taxon>
        <taxon>Spiralia</taxon>
        <taxon>Lophotrochozoa</taxon>
        <taxon>Mollusca</taxon>
        <taxon>Bivalvia</taxon>
        <taxon>Autobranchia</taxon>
        <taxon>Pteriomorphia</taxon>
        <taxon>Pterioida</taxon>
        <taxon>Pterioidea</taxon>
        <taxon>Pteriidae</taxon>
        <taxon>Pinctada</taxon>
    </lineage>
</organism>
<comment type="caution">
    <text evidence="8">The sequence shown here is derived from an EMBL/GenBank/DDBJ whole genome shotgun (WGS) entry which is preliminary data.</text>
</comment>
<dbReference type="PRINTS" id="PR00252">
    <property type="entry name" value="NRIONCHANNEL"/>
</dbReference>
<feature type="transmembrane region" description="Helical" evidence="5">
    <location>
        <begin position="287"/>
        <end position="314"/>
    </location>
</feature>
<keyword evidence="2 5" id="KW-0812">Transmembrane</keyword>
<feature type="transmembrane region" description="Helical" evidence="5">
    <location>
        <begin position="257"/>
        <end position="275"/>
    </location>
</feature>
<keyword evidence="4 5" id="KW-0472">Membrane</keyword>
<dbReference type="AlphaFoldDB" id="A0AA89BYT6"/>
<evidence type="ECO:0000259" key="6">
    <source>
        <dbReference type="Pfam" id="PF02931"/>
    </source>
</evidence>
<dbReference type="InterPro" id="IPR036734">
    <property type="entry name" value="Neur_chan_lig-bd_sf"/>
</dbReference>